<evidence type="ECO:0000313" key="2">
    <source>
        <dbReference type="EMBL" id="REH89412.1"/>
    </source>
</evidence>
<dbReference type="EMBL" id="QKXQ01000684">
    <property type="protein sequence ID" value="REH89412.1"/>
    <property type="molecule type" value="Genomic_DNA"/>
</dbReference>
<evidence type="ECO:0000259" key="1">
    <source>
        <dbReference type="PROSITE" id="PS51704"/>
    </source>
</evidence>
<evidence type="ECO:0000313" key="3">
    <source>
        <dbReference type="Proteomes" id="UP000256562"/>
    </source>
</evidence>
<dbReference type="SUPFAM" id="SSF51695">
    <property type="entry name" value="PLC-like phosphodiesterases"/>
    <property type="match status" value="1"/>
</dbReference>
<dbReference type="Proteomes" id="UP000256562">
    <property type="component" value="Unassembled WGS sequence"/>
</dbReference>
<dbReference type="InterPro" id="IPR017946">
    <property type="entry name" value="PLC-like_Pdiesterase_TIM-brl"/>
</dbReference>
<dbReference type="AlphaFoldDB" id="A0A3E0IL11"/>
<dbReference type="RefSeq" id="WP_115939981.1">
    <property type="nucleotide sequence ID" value="NZ_CAJUZQ010000002.1"/>
</dbReference>
<dbReference type="GO" id="GO:0006629">
    <property type="term" value="P:lipid metabolic process"/>
    <property type="evidence" value="ECO:0007669"/>
    <property type="project" value="InterPro"/>
</dbReference>
<proteinExistence type="predicted"/>
<name>A0A3E0IL11_9STAP</name>
<dbReference type="PANTHER" id="PTHR46211:SF1">
    <property type="entry name" value="GLYCEROPHOSPHODIESTER PHOSPHODIESTERASE, CYTOPLASMIC"/>
    <property type="match status" value="1"/>
</dbReference>
<reference evidence="2 3" key="1">
    <citation type="journal article" date="2018" name="Vet. Microbiol.">
        <title>Characterisation of Staphylococcus felis isolated from cats using whole genome sequencing.</title>
        <authorList>
            <person name="Worthing K."/>
            <person name="Pang S."/>
            <person name="Trott D.J."/>
            <person name="Abraham S."/>
            <person name="Coombs G.W."/>
            <person name="Jordan D."/>
            <person name="McIntyre L."/>
            <person name="Davies M.R."/>
            <person name="Norris J."/>
        </authorList>
    </citation>
    <scope>NUCLEOTIDE SEQUENCE [LARGE SCALE GENOMIC DNA]</scope>
    <source>
        <strain evidence="2 3">F9</strain>
    </source>
</reference>
<gene>
    <name evidence="2" type="ORF">DOS83_13395</name>
</gene>
<dbReference type="PROSITE" id="PS51704">
    <property type="entry name" value="GP_PDE"/>
    <property type="match status" value="1"/>
</dbReference>
<dbReference type="InterPro" id="IPR030395">
    <property type="entry name" value="GP_PDE_dom"/>
</dbReference>
<comment type="caution">
    <text evidence="2">The sequence shown here is derived from an EMBL/GenBank/DDBJ whole genome shotgun (WGS) entry which is preliminary data.</text>
</comment>
<sequence>MKIMKPQPEFNIIAHRGLSQRFPENTKSAFIAALSQHIDMLEIDIHRTKDGELVVIHDETVDRTSNHKGAIKDLTLKELKRYDFGGWKSRGDYESILTFKEVIELAKNYSKCLLIEIKKPANYPNIESDVLKVIEDCAFPISRIIIQSFDQLSIQRFRSLHPTLKLGVLLSKRKYWFKQPPFEKIAQYAQYINPEYSMVNRHFMERAKQYQLEVFPYTVNTSKDVKKLIQLGVNGVISDVPDELFRL</sequence>
<organism evidence="2 3">
    <name type="scientific">Staphylococcus felis</name>
    <dbReference type="NCBI Taxonomy" id="46127"/>
    <lineage>
        <taxon>Bacteria</taxon>
        <taxon>Bacillati</taxon>
        <taxon>Bacillota</taxon>
        <taxon>Bacilli</taxon>
        <taxon>Bacillales</taxon>
        <taxon>Staphylococcaceae</taxon>
        <taxon>Staphylococcus</taxon>
    </lineage>
</organism>
<dbReference type="GO" id="GO:0008081">
    <property type="term" value="F:phosphoric diester hydrolase activity"/>
    <property type="evidence" value="ECO:0007669"/>
    <property type="project" value="InterPro"/>
</dbReference>
<dbReference type="Gene3D" id="3.20.20.190">
    <property type="entry name" value="Phosphatidylinositol (PI) phosphodiesterase"/>
    <property type="match status" value="1"/>
</dbReference>
<protein>
    <submittedName>
        <fullName evidence="2">Glycerophosphodiester phosphodiesterase</fullName>
    </submittedName>
</protein>
<dbReference type="PANTHER" id="PTHR46211">
    <property type="entry name" value="GLYCEROPHOSPHORYL DIESTER PHOSPHODIESTERASE"/>
    <property type="match status" value="1"/>
</dbReference>
<dbReference type="OrthoDB" id="384721at2"/>
<feature type="domain" description="GP-PDE" evidence="1">
    <location>
        <begin position="10"/>
        <end position="247"/>
    </location>
</feature>
<dbReference type="Pfam" id="PF03009">
    <property type="entry name" value="GDPD"/>
    <property type="match status" value="1"/>
</dbReference>
<accession>A0A3E0IL11</accession>